<keyword evidence="3" id="KW-1185">Reference proteome</keyword>
<dbReference type="Pfam" id="PF03401">
    <property type="entry name" value="TctC"/>
    <property type="match status" value="1"/>
</dbReference>
<dbReference type="Gene3D" id="3.40.190.150">
    <property type="entry name" value="Bordetella uptake gene, domain 1"/>
    <property type="match status" value="1"/>
</dbReference>
<gene>
    <name evidence="2" type="ORF">CKO45_12630</name>
</gene>
<dbReference type="PANTHER" id="PTHR42928">
    <property type="entry name" value="TRICARBOXYLATE-BINDING PROTEIN"/>
    <property type="match status" value="1"/>
</dbReference>
<protein>
    <recommendedName>
        <fullName evidence="4">Tripartite tricarboxylate transporter substrate binding protein</fullName>
    </recommendedName>
</protein>
<evidence type="ECO:0008006" key="4">
    <source>
        <dbReference type="Google" id="ProtNLM"/>
    </source>
</evidence>
<dbReference type="EMBL" id="NRSG01000081">
    <property type="protein sequence ID" value="MBK1659080.1"/>
    <property type="molecule type" value="Genomic_DNA"/>
</dbReference>
<proteinExistence type="inferred from homology"/>
<evidence type="ECO:0000313" key="3">
    <source>
        <dbReference type="Proteomes" id="UP000697995"/>
    </source>
</evidence>
<dbReference type="InterPro" id="IPR005064">
    <property type="entry name" value="BUG"/>
</dbReference>
<dbReference type="SUPFAM" id="SSF53850">
    <property type="entry name" value="Periplasmic binding protein-like II"/>
    <property type="match status" value="1"/>
</dbReference>
<evidence type="ECO:0000313" key="2">
    <source>
        <dbReference type="EMBL" id="MBK1659080.1"/>
    </source>
</evidence>
<comment type="similarity">
    <text evidence="1">Belongs to the UPF0065 (bug) family.</text>
</comment>
<dbReference type="PANTHER" id="PTHR42928:SF5">
    <property type="entry name" value="BLR1237 PROTEIN"/>
    <property type="match status" value="1"/>
</dbReference>
<organism evidence="2 3">
    <name type="scientific">Paracraurococcus ruber</name>
    <dbReference type="NCBI Taxonomy" id="77675"/>
    <lineage>
        <taxon>Bacteria</taxon>
        <taxon>Pseudomonadati</taxon>
        <taxon>Pseudomonadota</taxon>
        <taxon>Alphaproteobacteria</taxon>
        <taxon>Acetobacterales</taxon>
        <taxon>Roseomonadaceae</taxon>
        <taxon>Paracraurococcus</taxon>
    </lineage>
</organism>
<sequence length="378" mass="39591">MASSVAPACGPAFPGWQAARRPSGGWNCTGCAPIWRASDGPVTVASLALAGRNQPVNRRPLLAALAGMPLAIPALAQPRWAPNRQMRLVVPFPAGGSPDVLTRLMAPHAQAALGQPVVVENRTGAGATVGGAFVLQQPADGHTVLTATISSVTAPFMLAPPPYDPQRDFRALSLLAITPTVLVTRPGFPARTVQEWHQVVRANPGRFTFGSGGVGNPAHLAGELYRAMTGADITHIAFRGSAPALVELRAGRLDFIIVDLPAAQQMIAEGTIPALAVGTAERVPALPDLPTIGEAVAPGFEAYSYVMWWVPAATPDAAGDRLAEVAQEALRQPEVQARASTAGFLLRGTDQAGARAHVQAEAAKWGRIIRERNIQFDG</sequence>
<accession>A0ABS1CXC5</accession>
<name>A0ABS1CXC5_9PROT</name>
<comment type="caution">
    <text evidence="2">The sequence shown here is derived from an EMBL/GenBank/DDBJ whole genome shotgun (WGS) entry which is preliminary data.</text>
</comment>
<dbReference type="Gene3D" id="3.40.190.10">
    <property type="entry name" value="Periplasmic binding protein-like II"/>
    <property type="match status" value="1"/>
</dbReference>
<dbReference type="InterPro" id="IPR042100">
    <property type="entry name" value="Bug_dom1"/>
</dbReference>
<dbReference type="Proteomes" id="UP000697995">
    <property type="component" value="Unassembled WGS sequence"/>
</dbReference>
<reference evidence="2 3" key="1">
    <citation type="journal article" date="2020" name="Microorganisms">
        <title>Osmotic Adaptation and Compatible Solute Biosynthesis of Phototrophic Bacteria as Revealed from Genome Analyses.</title>
        <authorList>
            <person name="Imhoff J.F."/>
            <person name="Rahn T."/>
            <person name="Kunzel S."/>
            <person name="Keller A."/>
            <person name="Neulinger S.C."/>
        </authorList>
    </citation>
    <scope>NUCLEOTIDE SEQUENCE [LARGE SCALE GENOMIC DNA]</scope>
    <source>
        <strain evidence="2 3">DSM 15382</strain>
    </source>
</reference>
<evidence type="ECO:0000256" key="1">
    <source>
        <dbReference type="ARBA" id="ARBA00006987"/>
    </source>
</evidence>